<name>A0A645CTF3_9ZZZZ</name>
<dbReference type="EMBL" id="VSSQ01029877">
    <property type="protein sequence ID" value="MPM80184.1"/>
    <property type="molecule type" value="Genomic_DNA"/>
</dbReference>
<proteinExistence type="predicted"/>
<sequence>MKMLSTNEINSPINHFDYMKAAVEMELATKVLYLNSEEVILIIDFIESRGFPISKAKSL</sequence>
<protein>
    <submittedName>
        <fullName evidence="1">Uncharacterized protein</fullName>
    </submittedName>
</protein>
<reference evidence="1" key="1">
    <citation type="submission" date="2019-08" db="EMBL/GenBank/DDBJ databases">
        <authorList>
            <person name="Kucharzyk K."/>
            <person name="Murdoch R.W."/>
            <person name="Higgins S."/>
            <person name="Loffler F."/>
        </authorList>
    </citation>
    <scope>NUCLEOTIDE SEQUENCE</scope>
</reference>
<dbReference type="AlphaFoldDB" id="A0A645CTF3"/>
<gene>
    <name evidence="1" type="ORF">SDC9_127231</name>
</gene>
<accession>A0A645CTF3</accession>
<evidence type="ECO:0000313" key="1">
    <source>
        <dbReference type="EMBL" id="MPM80184.1"/>
    </source>
</evidence>
<organism evidence="1">
    <name type="scientific">bioreactor metagenome</name>
    <dbReference type="NCBI Taxonomy" id="1076179"/>
    <lineage>
        <taxon>unclassified sequences</taxon>
        <taxon>metagenomes</taxon>
        <taxon>ecological metagenomes</taxon>
    </lineage>
</organism>
<comment type="caution">
    <text evidence="1">The sequence shown here is derived from an EMBL/GenBank/DDBJ whole genome shotgun (WGS) entry which is preliminary data.</text>
</comment>